<dbReference type="AlphaFoldDB" id="U6MC96"/>
<reference evidence="6" key="2">
    <citation type="submission" date="2013-10" db="EMBL/GenBank/DDBJ databases">
        <authorList>
            <person name="Aslett M."/>
        </authorList>
    </citation>
    <scope>NUCLEOTIDE SEQUENCE [LARGE SCALE GENOMIC DNA]</scope>
    <source>
        <strain evidence="6">Weybridge</strain>
    </source>
</reference>
<evidence type="ECO:0000256" key="5">
    <source>
        <dbReference type="SAM" id="MobiDB-lite"/>
    </source>
</evidence>
<dbReference type="PANTHER" id="PTHR21569">
    <property type="entry name" value="RIBOSOMAL PROTEIN S9"/>
    <property type="match status" value="1"/>
</dbReference>
<feature type="region of interest" description="Disordered" evidence="5">
    <location>
        <begin position="1"/>
        <end position="44"/>
    </location>
</feature>
<dbReference type="GO" id="GO:0003735">
    <property type="term" value="F:structural constituent of ribosome"/>
    <property type="evidence" value="ECO:0007669"/>
    <property type="project" value="InterPro"/>
</dbReference>
<dbReference type="GO" id="GO:0006412">
    <property type="term" value="P:translation"/>
    <property type="evidence" value="ECO:0007669"/>
    <property type="project" value="InterPro"/>
</dbReference>
<organism evidence="6 7">
    <name type="scientific">Eimeria maxima</name>
    <name type="common">Coccidian parasite</name>
    <dbReference type="NCBI Taxonomy" id="5804"/>
    <lineage>
        <taxon>Eukaryota</taxon>
        <taxon>Sar</taxon>
        <taxon>Alveolata</taxon>
        <taxon>Apicomplexa</taxon>
        <taxon>Conoidasida</taxon>
        <taxon>Coccidia</taxon>
        <taxon>Eucoccidiorida</taxon>
        <taxon>Eimeriorina</taxon>
        <taxon>Eimeriidae</taxon>
        <taxon>Eimeria</taxon>
    </lineage>
</organism>
<evidence type="ECO:0000256" key="3">
    <source>
        <dbReference type="ARBA" id="ARBA00023274"/>
    </source>
</evidence>
<keyword evidence="2 4" id="KW-0689">Ribosomal protein</keyword>
<dbReference type="OrthoDB" id="10254627at2759"/>
<reference evidence="6" key="1">
    <citation type="submission" date="2013-10" db="EMBL/GenBank/DDBJ databases">
        <title>Genomic analysis of the causative agents of coccidiosis in chickens.</title>
        <authorList>
            <person name="Reid A.J."/>
            <person name="Blake D."/>
            <person name="Billington K."/>
            <person name="Browne H."/>
            <person name="Dunn M."/>
            <person name="Hung S."/>
            <person name="Kawahara F."/>
            <person name="Miranda-Saavedra D."/>
            <person name="Mourier T."/>
            <person name="Nagra H."/>
            <person name="Otto T.D."/>
            <person name="Rawlings N."/>
            <person name="Sanchez A."/>
            <person name="Sanders M."/>
            <person name="Subramaniam C."/>
            <person name="Tay Y."/>
            <person name="Dear P."/>
            <person name="Doerig C."/>
            <person name="Gruber A."/>
            <person name="Parkinson J."/>
            <person name="Shirley M."/>
            <person name="Wan K.L."/>
            <person name="Berriman M."/>
            <person name="Tomley F."/>
            <person name="Pain A."/>
        </authorList>
    </citation>
    <scope>NUCLEOTIDE SEQUENCE [LARGE SCALE GENOMIC DNA]</scope>
    <source>
        <strain evidence="6">Weybridge</strain>
    </source>
</reference>
<comment type="similarity">
    <text evidence="1 4">Belongs to the universal ribosomal protein uS9 family.</text>
</comment>
<evidence type="ECO:0000256" key="1">
    <source>
        <dbReference type="ARBA" id="ARBA00005251"/>
    </source>
</evidence>
<feature type="compositionally biased region" description="Acidic residues" evidence="5">
    <location>
        <begin position="1"/>
        <end position="10"/>
    </location>
</feature>
<dbReference type="Proteomes" id="UP000030763">
    <property type="component" value="Unassembled WGS sequence"/>
</dbReference>
<protein>
    <submittedName>
        <fullName evidence="6">Ribosomal protein S9 domain-containing protein, putative</fullName>
    </submittedName>
</protein>
<dbReference type="PROSITE" id="PS00360">
    <property type="entry name" value="RIBOSOMAL_S9"/>
    <property type="match status" value="1"/>
</dbReference>
<evidence type="ECO:0000256" key="2">
    <source>
        <dbReference type="ARBA" id="ARBA00022980"/>
    </source>
</evidence>
<dbReference type="GO" id="GO:0015935">
    <property type="term" value="C:small ribosomal subunit"/>
    <property type="evidence" value="ECO:0007669"/>
    <property type="project" value="TreeGrafter"/>
</dbReference>
<dbReference type="Pfam" id="PF00380">
    <property type="entry name" value="Ribosomal_S9"/>
    <property type="match status" value="1"/>
</dbReference>
<dbReference type="GO" id="GO:0003723">
    <property type="term" value="F:RNA binding"/>
    <property type="evidence" value="ECO:0007669"/>
    <property type="project" value="TreeGrafter"/>
</dbReference>
<dbReference type="InterPro" id="IPR020574">
    <property type="entry name" value="Ribosomal_uS9_CS"/>
</dbReference>
<feature type="compositionally biased region" description="Low complexity" evidence="5">
    <location>
        <begin position="11"/>
        <end position="30"/>
    </location>
</feature>
<dbReference type="RefSeq" id="XP_013337333.1">
    <property type="nucleotide sequence ID" value="XM_013481879.1"/>
</dbReference>
<dbReference type="EMBL" id="HG721905">
    <property type="protein sequence ID" value="CDJ60683.1"/>
    <property type="molecule type" value="Genomic_DNA"/>
</dbReference>
<keyword evidence="3 4" id="KW-0687">Ribonucleoprotein</keyword>
<dbReference type="GeneID" id="25337347"/>
<evidence type="ECO:0000313" key="7">
    <source>
        <dbReference type="Proteomes" id="UP000030763"/>
    </source>
</evidence>
<evidence type="ECO:0000256" key="4">
    <source>
        <dbReference type="RuleBase" id="RU003815"/>
    </source>
</evidence>
<name>U6MC96_EIMMA</name>
<dbReference type="InterPro" id="IPR014721">
    <property type="entry name" value="Ribsml_uS5_D2-typ_fold_subgr"/>
</dbReference>
<accession>U6MC96</accession>
<proteinExistence type="inferred from homology"/>
<keyword evidence="7" id="KW-1185">Reference proteome</keyword>
<dbReference type="PANTHER" id="PTHR21569:SF1">
    <property type="entry name" value="SMALL RIBOSOMAL SUBUNIT PROTEIN US9M"/>
    <property type="match status" value="1"/>
</dbReference>
<dbReference type="InterPro" id="IPR000754">
    <property type="entry name" value="Ribosomal_uS9"/>
</dbReference>
<dbReference type="InterPro" id="IPR020568">
    <property type="entry name" value="Ribosomal_Su5_D2-typ_SF"/>
</dbReference>
<sequence length="181" mass="19382">MGSDDPEDPTDPAAVAAAAADMQQQETQEAAGEETPEIVPLSPSLGSRSSLGIEYTQHPPYWGSGVSCLGSSGIVSTWDHLYMGSCGIAWDRVGIVWDRLGSCGDRVGSPGIVWDRVGSGGGPSGQAAAARLAIARALVDACEDCQPELEEAMMLYEDTRQRMPKMPGRMKARKQRQWSKR</sequence>
<dbReference type="VEuPathDB" id="ToxoDB:EMWEY_00033610"/>
<evidence type="ECO:0000313" key="6">
    <source>
        <dbReference type="EMBL" id="CDJ60683.1"/>
    </source>
</evidence>
<dbReference type="Gene3D" id="3.30.230.10">
    <property type="match status" value="1"/>
</dbReference>
<gene>
    <name evidence="6" type="ORF">EMWEY_00033610</name>
</gene>
<dbReference type="SUPFAM" id="SSF54211">
    <property type="entry name" value="Ribosomal protein S5 domain 2-like"/>
    <property type="match status" value="1"/>
</dbReference>